<evidence type="ECO:0000313" key="1">
    <source>
        <dbReference type="EMBL" id="KAG8094244.1"/>
    </source>
</evidence>
<protein>
    <submittedName>
        <fullName evidence="1">Uncharacterized protein</fullName>
    </submittedName>
</protein>
<dbReference type="EMBL" id="JAAALK010000080">
    <property type="protein sequence ID" value="KAG8094244.1"/>
    <property type="molecule type" value="Genomic_DNA"/>
</dbReference>
<organism evidence="1 2">
    <name type="scientific">Zizania palustris</name>
    <name type="common">Northern wild rice</name>
    <dbReference type="NCBI Taxonomy" id="103762"/>
    <lineage>
        <taxon>Eukaryota</taxon>
        <taxon>Viridiplantae</taxon>
        <taxon>Streptophyta</taxon>
        <taxon>Embryophyta</taxon>
        <taxon>Tracheophyta</taxon>
        <taxon>Spermatophyta</taxon>
        <taxon>Magnoliopsida</taxon>
        <taxon>Liliopsida</taxon>
        <taxon>Poales</taxon>
        <taxon>Poaceae</taxon>
        <taxon>BOP clade</taxon>
        <taxon>Oryzoideae</taxon>
        <taxon>Oryzeae</taxon>
        <taxon>Zizaniinae</taxon>
        <taxon>Zizania</taxon>
    </lineage>
</organism>
<reference evidence="1" key="2">
    <citation type="submission" date="2021-02" db="EMBL/GenBank/DDBJ databases">
        <authorList>
            <person name="Kimball J.A."/>
            <person name="Haas M.W."/>
            <person name="Macchietto M."/>
            <person name="Kono T."/>
            <person name="Duquette J."/>
            <person name="Shao M."/>
        </authorList>
    </citation>
    <scope>NUCLEOTIDE SEQUENCE</scope>
    <source>
        <tissue evidence="1">Fresh leaf tissue</tissue>
    </source>
</reference>
<reference evidence="1" key="1">
    <citation type="journal article" date="2021" name="bioRxiv">
        <title>Whole Genome Assembly and Annotation of Northern Wild Rice, Zizania palustris L., Supports a Whole Genome Duplication in the Zizania Genus.</title>
        <authorList>
            <person name="Haas M."/>
            <person name="Kono T."/>
            <person name="Macchietto M."/>
            <person name="Millas R."/>
            <person name="McGilp L."/>
            <person name="Shao M."/>
            <person name="Duquette J."/>
            <person name="Hirsch C.N."/>
            <person name="Kimball J."/>
        </authorList>
    </citation>
    <scope>NUCLEOTIDE SEQUENCE</scope>
    <source>
        <tissue evidence="1">Fresh leaf tissue</tissue>
    </source>
</reference>
<name>A0A8J6BSP2_ZIZPA</name>
<comment type="caution">
    <text evidence="1">The sequence shown here is derived from an EMBL/GenBank/DDBJ whole genome shotgun (WGS) entry which is preliminary data.</text>
</comment>
<accession>A0A8J6BSP2</accession>
<keyword evidence="2" id="KW-1185">Reference proteome</keyword>
<dbReference type="Proteomes" id="UP000729402">
    <property type="component" value="Unassembled WGS sequence"/>
</dbReference>
<evidence type="ECO:0000313" key="2">
    <source>
        <dbReference type="Proteomes" id="UP000729402"/>
    </source>
</evidence>
<sequence length="133" mass="13444">MHAIHGRPGRIARTAGVRRSYGGQPLLGLLVLHDGPDPASCCRYSRRSVSMMDAAPSGIVSPVAPAAAAITHPSTSPSNGRAAAVVLSTDSSSSSISAAAATMTTGRLQGASFLLLPVMLTTTTAMSTNLVSL</sequence>
<proteinExistence type="predicted"/>
<gene>
    <name evidence="1" type="ORF">GUJ93_ZPchr0012g19245</name>
</gene>
<dbReference type="AlphaFoldDB" id="A0A8J6BSP2"/>